<evidence type="ECO:0000259" key="1">
    <source>
        <dbReference type="Pfam" id="PF01431"/>
    </source>
</evidence>
<dbReference type="InterPro" id="IPR000718">
    <property type="entry name" value="Peptidase_M13"/>
</dbReference>
<organism evidence="2">
    <name type="scientific">Medioppia subpectinata</name>
    <dbReference type="NCBI Taxonomy" id="1979941"/>
    <lineage>
        <taxon>Eukaryota</taxon>
        <taxon>Metazoa</taxon>
        <taxon>Ecdysozoa</taxon>
        <taxon>Arthropoda</taxon>
        <taxon>Chelicerata</taxon>
        <taxon>Arachnida</taxon>
        <taxon>Acari</taxon>
        <taxon>Acariformes</taxon>
        <taxon>Sarcoptiformes</taxon>
        <taxon>Oribatida</taxon>
        <taxon>Brachypylina</taxon>
        <taxon>Oppioidea</taxon>
        <taxon>Oppiidae</taxon>
        <taxon>Medioppia</taxon>
    </lineage>
</organism>
<dbReference type="PROSITE" id="PS51885">
    <property type="entry name" value="NEPRILYSIN"/>
    <property type="match status" value="1"/>
</dbReference>
<dbReference type="Gene3D" id="3.40.390.10">
    <property type="entry name" value="Collagenase (Catalytic Domain)"/>
    <property type="match status" value="1"/>
</dbReference>
<dbReference type="GO" id="GO:0004222">
    <property type="term" value="F:metalloendopeptidase activity"/>
    <property type="evidence" value="ECO:0007669"/>
    <property type="project" value="InterPro"/>
</dbReference>
<dbReference type="InterPro" id="IPR024079">
    <property type="entry name" value="MetalloPept_cat_dom_sf"/>
</dbReference>
<dbReference type="OrthoDB" id="6475849at2759"/>
<evidence type="ECO:0000313" key="3">
    <source>
        <dbReference type="Proteomes" id="UP000759131"/>
    </source>
</evidence>
<dbReference type="EMBL" id="OC876396">
    <property type="protein sequence ID" value="CAD7639202.1"/>
    <property type="molecule type" value="Genomic_DNA"/>
</dbReference>
<dbReference type="PANTHER" id="PTHR11733">
    <property type="entry name" value="ZINC METALLOPROTEASE FAMILY M13 NEPRILYSIN-RELATED"/>
    <property type="match status" value="1"/>
</dbReference>
<feature type="domain" description="Peptidase M13 C-terminal" evidence="1">
    <location>
        <begin position="7"/>
        <end position="76"/>
    </location>
</feature>
<protein>
    <recommendedName>
        <fullName evidence="1">Peptidase M13 C-terminal domain-containing protein</fullName>
    </recommendedName>
</protein>
<reference evidence="2" key="1">
    <citation type="submission" date="2020-11" db="EMBL/GenBank/DDBJ databases">
        <authorList>
            <person name="Tran Van P."/>
        </authorList>
    </citation>
    <scope>NUCLEOTIDE SEQUENCE</scope>
</reference>
<evidence type="ECO:0000313" key="2">
    <source>
        <dbReference type="EMBL" id="CAD7639202.1"/>
    </source>
</evidence>
<name>A0A7R9LCS5_9ACAR</name>
<dbReference type="SUPFAM" id="SSF55486">
    <property type="entry name" value="Metalloproteases ('zincins'), catalytic domain"/>
    <property type="match status" value="1"/>
</dbReference>
<proteinExistence type="predicted"/>
<keyword evidence="3" id="KW-1185">Reference proteome</keyword>
<dbReference type="Proteomes" id="UP000759131">
    <property type="component" value="Unassembled WGS sequence"/>
</dbReference>
<dbReference type="Pfam" id="PF01431">
    <property type="entry name" value="Peptidase_M13"/>
    <property type="match status" value="1"/>
</dbReference>
<dbReference type="GO" id="GO:0005886">
    <property type="term" value="C:plasma membrane"/>
    <property type="evidence" value="ECO:0007669"/>
    <property type="project" value="TreeGrafter"/>
</dbReference>
<dbReference type="EMBL" id="CAJPIZ010021821">
    <property type="protein sequence ID" value="CAG2117748.1"/>
    <property type="molecule type" value="Genomic_DNA"/>
</dbReference>
<dbReference type="AlphaFoldDB" id="A0A7R9LCS5"/>
<accession>A0A7R9LCS5</accession>
<dbReference type="GO" id="GO:0016485">
    <property type="term" value="P:protein processing"/>
    <property type="evidence" value="ECO:0007669"/>
    <property type="project" value="TreeGrafter"/>
</dbReference>
<dbReference type="PANTHER" id="PTHR11733:SF133">
    <property type="entry name" value="PHOSPHATE-REGULATING NEUTRAL ENDOPEPTIDASE PHEX"/>
    <property type="match status" value="1"/>
</dbReference>
<sequence>MDLMTRVCQFDLKGDLINWWSEDIRQRFEQKAYCFISEYSSIYVPEVNMNLNGKNTVGENIADNGGMRESYRAFQLYVKRHGEPNDCHMLANIRSNCCIL</sequence>
<gene>
    <name evidence="2" type="ORF">OSB1V03_LOCUS17701</name>
</gene>
<dbReference type="InterPro" id="IPR018497">
    <property type="entry name" value="Peptidase_M13_C"/>
</dbReference>